<evidence type="ECO:0000256" key="7">
    <source>
        <dbReference type="ARBA" id="ARBA00022787"/>
    </source>
</evidence>
<evidence type="ECO:0000256" key="9">
    <source>
        <dbReference type="ARBA" id="ARBA00022989"/>
    </source>
</evidence>
<evidence type="ECO:0000256" key="4">
    <source>
        <dbReference type="ARBA" id="ARBA00012681"/>
    </source>
</evidence>
<dbReference type="InterPro" id="IPR050214">
    <property type="entry name" value="Cys_Synth/Cystath_Beta-Synth"/>
</dbReference>
<comment type="caution">
    <text evidence="16">The sequence shown here is derived from an EMBL/GenBank/DDBJ whole genome shotgun (WGS) entry which is preliminary data.</text>
</comment>
<comment type="similarity">
    <text evidence="3">Belongs to the cysteine synthase/cystathionine beta-synthase family.</text>
</comment>
<gene>
    <name evidence="16" type="ORF">HDU87_001864</name>
</gene>
<evidence type="ECO:0000256" key="14">
    <source>
        <dbReference type="SAM" id="MobiDB-lite"/>
    </source>
</evidence>
<evidence type="ECO:0000259" key="15">
    <source>
        <dbReference type="Pfam" id="PF00291"/>
    </source>
</evidence>
<evidence type="ECO:0000256" key="11">
    <source>
        <dbReference type="ARBA" id="ARBA00023136"/>
    </source>
</evidence>
<comment type="cofactor">
    <cofactor evidence="1">
        <name>pyridoxal 5'-phosphate</name>
        <dbReference type="ChEBI" id="CHEBI:597326"/>
    </cofactor>
</comment>
<name>A0AAD5XNS0_9FUNG</name>
<feature type="domain" description="Tryptophan synthase beta chain-like PALP" evidence="15">
    <location>
        <begin position="264"/>
        <end position="446"/>
    </location>
</feature>
<evidence type="ECO:0000313" key="16">
    <source>
        <dbReference type="EMBL" id="KAJ3180751.1"/>
    </source>
</evidence>
<dbReference type="FunFam" id="3.40.50.1100:FF:000049">
    <property type="entry name" value="Cysteine synthase, putative"/>
    <property type="match status" value="1"/>
</dbReference>
<evidence type="ECO:0000256" key="5">
    <source>
        <dbReference type="ARBA" id="ARBA00022679"/>
    </source>
</evidence>
<keyword evidence="9" id="KW-1133">Transmembrane helix</keyword>
<dbReference type="InterPro" id="IPR036052">
    <property type="entry name" value="TrpB-like_PALP_sf"/>
</dbReference>
<keyword evidence="17" id="KW-1185">Reference proteome</keyword>
<evidence type="ECO:0000256" key="13">
    <source>
        <dbReference type="ARBA" id="ARBA00078545"/>
    </source>
</evidence>
<evidence type="ECO:0000256" key="2">
    <source>
        <dbReference type="ARBA" id="ARBA00004572"/>
    </source>
</evidence>
<comment type="subcellular location">
    <subcellularLocation>
        <location evidence="2">Mitochondrion outer membrane</location>
        <topology evidence="2">Single-pass membrane protein</topology>
    </subcellularLocation>
</comment>
<dbReference type="GO" id="GO:0005741">
    <property type="term" value="C:mitochondrial outer membrane"/>
    <property type="evidence" value="ECO:0007669"/>
    <property type="project" value="UniProtKB-SubCell"/>
</dbReference>
<dbReference type="GO" id="GO:0004124">
    <property type="term" value="F:cysteine synthase activity"/>
    <property type="evidence" value="ECO:0007669"/>
    <property type="project" value="UniProtKB-EC"/>
</dbReference>
<dbReference type="Gene3D" id="3.40.50.1100">
    <property type="match status" value="2"/>
</dbReference>
<dbReference type="PANTHER" id="PTHR10314">
    <property type="entry name" value="CYSTATHIONINE BETA-SYNTHASE"/>
    <property type="match status" value="1"/>
</dbReference>
<sequence length="510" mass="54885">MVDKTSLAFGFLIGASLSAASAVIFLLATTSASSSRRRPIRRQSSRVVRRRSTSPRKTHKHSSNNHNDIDEDEEIRDGVAGLIGNTPLFRINSLSEATGCEILAKAEFMNVGGSTKDRVALGIIDEAEAAGHIVPHRGDTIFEGTVGSTGISLAVIARARGYCCHIVMPDDQAQEKYALLEKLGATVEKVRPVSIVDRNHFVNLARRRAVEMNKEADRLDAIAAAEADARHVDGESPNSTAGTATGTATPSLGSLWQSGTLTSATAGAPRGYFCDQFENLANFHTHYTTTGPELLRQTNGTMHALVLGAGTGGTLAGLTRYLKPRIPGLLVVLADPTGSGLYHKVKHGVMYAPTEREGSRKRHQVDTVVEGVGINRLTKNFAKIVKEGYIDEAVHVDDREAVEMSRYLVQQDGLFVGSSSALNCVAAVRVARQLGPGHTIVTLICDHGTRHLTKFWSDEYIEAHGLTPRATGLEFLDDRPTPELFVKLGPRGGSPSQPQIISQAASKSRK</sequence>
<dbReference type="SUPFAM" id="SSF53686">
    <property type="entry name" value="Tryptophan synthase beta subunit-like PLP-dependent enzymes"/>
    <property type="match status" value="1"/>
</dbReference>
<feature type="compositionally biased region" description="Low complexity" evidence="14">
    <location>
        <begin position="240"/>
        <end position="249"/>
    </location>
</feature>
<dbReference type="CDD" id="cd01561">
    <property type="entry name" value="CBS_like"/>
    <property type="match status" value="1"/>
</dbReference>
<accession>A0AAD5XNS0</accession>
<feature type="region of interest" description="Disordered" evidence="14">
    <location>
        <begin position="488"/>
        <end position="510"/>
    </location>
</feature>
<comment type="catalytic activity">
    <reaction evidence="12">
        <text>O-acetyl-L-serine + hydrogen sulfide = L-cysteine + acetate</text>
        <dbReference type="Rhea" id="RHEA:14829"/>
        <dbReference type="ChEBI" id="CHEBI:29919"/>
        <dbReference type="ChEBI" id="CHEBI:30089"/>
        <dbReference type="ChEBI" id="CHEBI:35235"/>
        <dbReference type="ChEBI" id="CHEBI:58340"/>
        <dbReference type="EC" id="2.5.1.47"/>
    </reaction>
</comment>
<evidence type="ECO:0000256" key="1">
    <source>
        <dbReference type="ARBA" id="ARBA00001933"/>
    </source>
</evidence>
<proteinExistence type="inferred from homology"/>
<keyword evidence="6" id="KW-0812">Transmembrane</keyword>
<evidence type="ECO:0000256" key="12">
    <source>
        <dbReference type="ARBA" id="ARBA00047931"/>
    </source>
</evidence>
<keyword evidence="11" id="KW-0472">Membrane</keyword>
<organism evidence="16 17">
    <name type="scientific">Geranomyces variabilis</name>
    <dbReference type="NCBI Taxonomy" id="109894"/>
    <lineage>
        <taxon>Eukaryota</taxon>
        <taxon>Fungi</taxon>
        <taxon>Fungi incertae sedis</taxon>
        <taxon>Chytridiomycota</taxon>
        <taxon>Chytridiomycota incertae sedis</taxon>
        <taxon>Chytridiomycetes</taxon>
        <taxon>Spizellomycetales</taxon>
        <taxon>Powellomycetaceae</taxon>
        <taxon>Geranomyces</taxon>
    </lineage>
</organism>
<feature type="region of interest" description="Disordered" evidence="14">
    <location>
        <begin position="229"/>
        <end position="251"/>
    </location>
</feature>
<dbReference type="EMBL" id="JADGJQ010000015">
    <property type="protein sequence ID" value="KAJ3180751.1"/>
    <property type="molecule type" value="Genomic_DNA"/>
</dbReference>
<dbReference type="Pfam" id="PF00291">
    <property type="entry name" value="PALP"/>
    <property type="match status" value="2"/>
</dbReference>
<feature type="compositionally biased region" description="Basic residues" evidence="14">
    <location>
        <begin position="36"/>
        <end position="63"/>
    </location>
</feature>
<feature type="compositionally biased region" description="Polar residues" evidence="14">
    <location>
        <begin position="494"/>
        <end position="510"/>
    </location>
</feature>
<keyword evidence="5" id="KW-0808">Transferase</keyword>
<dbReference type="FunFam" id="3.40.50.1100:FF:000096">
    <property type="entry name" value="Related to cysteine synthase"/>
    <property type="match status" value="1"/>
</dbReference>
<evidence type="ECO:0000256" key="6">
    <source>
        <dbReference type="ARBA" id="ARBA00022692"/>
    </source>
</evidence>
<evidence type="ECO:0000256" key="8">
    <source>
        <dbReference type="ARBA" id="ARBA00022898"/>
    </source>
</evidence>
<dbReference type="EC" id="2.5.1.47" evidence="4"/>
<reference evidence="16" key="1">
    <citation type="submission" date="2020-05" db="EMBL/GenBank/DDBJ databases">
        <title>Phylogenomic resolution of chytrid fungi.</title>
        <authorList>
            <person name="Stajich J.E."/>
            <person name="Amses K."/>
            <person name="Simmons R."/>
            <person name="Seto K."/>
            <person name="Myers J."/>
            <person name="Bonds A."/>
            <person name="Quandt C.A."/>
            <person name="Barry K."/>
            <person name="Liu P."/>
            <person name="Grigoriev I."/>
            <person name="Longcore J.E."/>
            <person name="James T.Y."/>
        </authorList>
    </citation>
    <scope>NUCLEOTIDE SEQUENCE</scope>
    <source>
        <strain evidence="16">JEL0379</strain>
    </source>
</reference>
<feature type="region of interest" description="Disordered" evidence="14">
    <location>
        <begin position="36"/>
        <end position="71"/>
    </location>
</feature>
<evidence type="ECO:0000256" key="3">
    <source>
        <dbReference type="ARBA" id="ARBA00007103"/>
    </source>
</evidence>
<protein>
    <recommendedName>
        <fullName evidence="4">cysteine synthase</fullName>
        <ecNumber evidence="4">2.5.1.47</ecNumber>
    </recommendedName>
    <alternativeName>
        <fullName evidence="13">Cysteine synthase-like protein</fullName>
    </alternativeName>
</protein>
<evidence type="ECO:0000313" key="17">
    <source>
        <dbReference type="Proteomes" id="UP001212152"/>
    </source>
</evidence>
<dbReference type="AlphaFoldDB" id="A0AAD5XNS0"/>
<keyword evidence="7" id="KW-1000">Mitochondrion outer membrane</keyword>
<dbReference type="InterPro" id="IPR001926">
    <property type="entry name" value="TrpB-like_PALP"/>
</dbReference>
<dbReference type="Proteomes" id="UP001212152">
    <property type="component" value="Unassembled WGS sequence"/>
</dbReference>
<feature type="domain" description="Tryptophan synthase beta chain-like PALP" evidence="15">
    <location>
        <begin position="81"/>
        <end position="192"/>
    </location>
</feature>
<keyword evidence="8" id="KW-0663">Pyridoxal phosphate</keyword>
<evidence type="ECO:0000256" key="10">
    <source>
        <dbReference type="ARBA" id="ARBA00023128"/>
    </source>
</evidence>
<keyword evidence="10" id="KW-0496">Mitochondrion</keyword>